<dbReference type="EMBL" id="LCHN01000002">
    <property type="protein sequence ID" value="KKT36346.1"/>
    <property type="molecule type" value="Genomic_DNA"/>
</dbReference>
<evidence type="ECO:0008006" key="4">
    <source>
        <dbReference type="Google" id="ProtNLM"/>
    </source>
</evidence>
<proteinExistence type="predicted"/>
<protein>
    <recommendedName>
        <fullName evidence="4">Prepilin-type N-terminal cleavage/methylation domain-containing protein</fullName>
    </recommendedName>
</protein>
<keyword evidence="1" id="KW-0472">Membrane</keyword>
<dbReference type="InterPro" id="IPR045584">
    <property type="entry name" value="Pilin-like"/>
</dbReference>
<dbReference type="SUPFAM" id="SSF54523">
    <property type="entry name" value="Pili subunits"/>
    <property type="match status" value="1"/>
</dbReference>
<feature type="transmembrane region" description="Helical" evidence="1">
    <location>
        <begin position="12"/>
        <end position="34"/>
    </location>
</feature>
<dbReference type="Proteomes" id="UP000034069">
    <property type="component" value="Unassembled WGS sequence"/>
</dbReference>
<keyword evidence="1" id="KW-0812">Transmembrane</keyword>
<accession>A0A0G1GN05</accession>
<dbReference type="InterPro" id="IPR012902">
    <property type="entry name" value="N_methyl_site"/>
</dbReference>
<dbReference type="Pfam" id="PF07963">
    <property type="entry name" value="N_methyl"/>
    <property type="match status" value="1"/>
</dbReference>
<evidence type="ECO:0000313" key="3">
    <source>
        <dbReference type="Proteomes" id="UP000034069"/>
    </source>
</evidence>
<dbReference type="NCBIfam" id="TIGR02532">
    <property type="entry name" value="IV_pilin_GFxxxE"/>
    <property type="match status" value="1"/>
</dbReference>
<keyword evidence="1" id="KW-1133">Transmembrane helix</keyword>
<evidence type="ECO:0000256" key="1">
    <source>
        <dbReference type="SAM" id="Phobius"/>
    </source>
</evidence>
<dbReference type="AlphaFoldDB" id="A0A0G1GN05"/>
<evidence type="ECO:0000313" key="2">
    <source>
        <dbReference type="EMBL" id="KKT36346.1"/>
    </source>
</evidence>
<comment type="caution">
    <text evidence="2">The sequence shown here is derived from an EMBL/GenBank/DDBJ whole genome shotgun (WGS) entry which is preliminary data.</text>
</comment>
<name>A0A0G1GN05_9BACT</name>
<organism evidence="2 3">
    <name type="scientific">Candidatus Collierbacteria bacterium GW2011_GWA1_44_12</name>
    <dbReference type="NCBI Taxonomy" id="1618376"/>
    <lineage>
        <taxon>Bacteria</taxon>
        <taxon>Candidatus Collieribacteriota</taxon>
    </lineage>
</organism>
<sequence length="155" mass="16578">MYSALKGFTLIEMMVSVMLLTIVTGAAIVGVITFNQNQGIEDDAKQLISEIRRVYSRATGIYYPPSCTGRLTGYRMDLVNGSNDISTAALCSLEISETRTDVLKSSHFTGADTITINAGDGRIAGSPITIVITSDTSTTLTKSVVVNDFGVIEEL</sequence>
<reference evidence="2 3" key="1">
    <citation type="journal article" date="2015" name="Nature">
        <title>rRNA introns, odd ribosomes, and small enigmatic genomes across a large radiation of phyla.</title>
        <authorList>
            <person name="Brown C.T."/>
            <person name="Hug L.A."/>
            <person name="Thomas B.C."/>
            <person name="Sharon I."/>
            <person name="Castelle C.J."/>
            <person name="Singh A."/>
            <person name="Wilkins M.J."/>
            <person name="Williams K.H."/>
            <person name="Banfield J.F."/>
        </authorList>
    </citation>
    <scope>NUCLEOTIDE SEQUENCE [LARGE SCALE GENOMIC DNA]</scope>
</reference>
<gene>
    <name evidence="2" type="ORF">UW23_C0002G0013</name>
</gene>
<dbReference type="PROSITE" id="PS00409">
    <property type="entry name" value="PROKAR_NTER_METHYL"/>
    <property type="match status" value="1"/>
</dbReference>